<dbReference type="KEGG" id="txi:TH3_21308"/>
<dbReference type="AlphaFoldDB" id="A0AB72UJN8"/>
<evidence type="ECO:0000313" key="1">
    <source>
        <dbReference type="EMBL" id="AJD54334.1"/>
    </source>
</evidence>
<keyword evidence="1" id="KW-0614">Plasmid</keyword>
<protein>
    <submittedName>
        <fullName evidence="1">Uncharacterized protein</fullName>
    </submittedName>
</protein>
<proteinExistence type="predicted"/>
<sequence>MHSEHNNAEHTRLQKFFDELAEELSKLGPDPVYKEIQLYLNAAHQALRSKIGPQKKSVKG</sequence>
<gene>
    <name evidence="1" type="ORF">TH3_21308</name>
</gene>
<dbReference type="GeneID" id="31929902"/>
<reference evidence="1 2" key="1">
    <citation type="journal article" date="2012" name="J. Bacteriol.">
        <title>Genome sequence of Thalassospira xiamenensis type strain M-5.</title>
        <authorList>
            <person name="Lai Q."/>
            <person name="Shao Z."/>
        </authorList>
    </citation>
    <scope>NUCLEOTIDE SEQUENCE [LARGE SCALE GENOMIC DNA]</scope>
    <source>
        <strain evidence="1 2">M-5</strain>
    </source>
</reference>
<geneLocation type="plasmid" evidence="2"/>
<dbReference type="RefSeq" id="WP_007091758.1">
    <property type="nucleotide sequence ID" value="NZ_CP004389.1"/>
</dbReference>
<dbReference type="EMBL" id="CP004389">
    <property type="protein sequence ID" value="AJD54334.1"/>
    <property type="molecule type" value="Genomic_DNA"/>
</dbReference>
<name>A0AB72UJN8_9PROT</name>
<accession>A0AB72UJN8</accession>
<organism evidence="1 2">
    <name type="scientific">Thalassospira xiamenensis M-5 = DSM 17429</name>
    <dbReference type="NCBI Taxonomy" id="1123366"/>
    <lineage>
        <taxon>Bacteria</taxon>
        <taxon>Pseudomonadati</taxon>
        <taxon>Pseudomonadota</taxon>
        <taxon>Alphaproteobacteria</taxon>
        <taxon>Rhodospirillales</taxon>
        <taxon>Thalassospiraceae</taxon>
        <taxon>Thalassospira</taxon>
    </lineage>
</organism>
<evidence type="ECO:0000313" key="2">
    <source>
        <dbReference type="Proteomes" id="UP000007127"/>
    </source>
</evidence>
<dbReference type="Proteomes" id="UP000007127">
    <property type="component" value="Plasmid"/>
</dbReference>